<gene>
    <name evidence="3" type="ORF">ASPCADRAFT_10053</name>
</gene>
<proteinExistence type="predicted"/>
<dbReference type="Pfam" id="PF00248">
    <property type="entry name" value="Aldo_ket_red"/>
    <property type="match status" value="1"/>
</dbReference>
<dbReference type="Proteomes" id="UP000188318">
    <property type="component" value="Unassembled WGS sequence"/>
</dbReference>
<accession>A0A1R3R8W6</accession>
<sequence length="337" mass="37272">MPTIPTHPLGSHNPPNLSRIGLGTMSLGGAYNQHNTLTEKLAFLSHAHSMGQTFWDTADIYFSSEAVIGEWFKRTGKRDDIFLATKFGLAFPDMKTQEIRSDPEYVRFACERSLSVLGVESIDLFYCHRVDGVTPVEKTVEAMVELMREGKIKYLGLSEVSATTLRRAHAIHPITAVQMEYSPFCLDIESSQSDLLRTCRELGVAVVAYSPIGRGLLTGQVTSSAELAEDDFRRTIPRYAAGLDKILAIVQRFKVIGEKHGCTPAQVALAWLLAQGPDIFPIPGTRSVKYLEENAAAVDVVLSEEEVGEIRELVEKAGFEGERYPHGMPIFPDTPEL</sequence>
<dbReference type="InterPro" id="IPR023210">
    <property type="entry name" value="NADP_OxRdtase_dom"/>
</dbReference>
<organism evidence="3 4">
    <name type="scientific">Aspergillus carbonarius (strain ITEM 5010)</name>
    <dbReference type="NCBI Taxonomy" id="602072"/>
    <lineage>
        <taxon>Eukaryota</taxon>
        <taxon>Fungi</taxon>
        <taxon>Dikarya</taxon>
        <taxon>Ascomycota</taxon>
        <taxon>Pezizomycotina</taxon>
        <taxon>Eurotiomycetes</taxon>
        <taxon>Eurotiomycetidae</taxon>
        <taxon>Eurotiales</taxon>
        <taxon>Aspergillaceae</taxon>
        <taxon>Aspergillus</taxon>
        <taxon>Aspergillus subgen. Circumdati</taxon>
    </lineage>
</organism>
<dbReference type="STRING" id="602072.A0A1R3R8W6"/>
<dbReference type="InterPro" id="IPR036812">
    <property type="entry name" value="NAD(P)_OxRdtase_dom_sf"/>
</dbReference>
<dbReference type="VEuPathDB" id="FungiDB:ASPCADRAFT_10053"/>
<dbReference type="SUPFAM" id="SSF51430">
    <property type="entry name" value="NAD(P)-linked oxidoreductase"/>
    <property type="match status" value="1"/>
</dbReference>
<keyword evidence="1" id="KW-0560">Oxidoreductase</keyword>
<evidence type="ECO:0000259" key="2">
    <source>
        <dbReference type="Pfam" id="PF00248"/>
    </source>
</evidence>
<dbReference type="InterPro" id="IPR050791">
    <property type="entry name" value="Aldo-Keto_reductase"/>
</dbReference>
<dbReference type="PANTHER" id="PTHR43625:SF40">
    <property type="entry name" value="ALDO-KETO REDUCTASE YAKC [NADP(+)]"/>
    <property type="match status" value="1"/>
</dbReference>
<dbReference type="EMBL" id="KV907513">
    <property type="protein sequence ID" value="OOF90912.1"/>
    <property type="molecule type" value="Genomic_DNA"/>
</dbReference>
<dbReference type="PANTHER" id="PTHR43625">
    <property type="entry name" value="AFLATOXIN B1 ALDEHYDE REDUCTASE"/>
    <property type="match status" value="1"/>
</dbReference>
<dbReference type="OrthoDB" id="37537at2759"/>
<feature type="domain" description="NADP-dependent oxidoreductase" evidence="2">
    <location>
        <begin position="19"/>
        <end position="314"/>
    </location>
</feature>
<evidence type="ECO:0000256" key="1">
    <source>
        <dbReference type="ARBA" id="ARBA00023002"/>
    </source>
</evidence>
<reference evidence="4" key="1">
    <citation type="journal article" date="2017" name="Genome Biol.">
        <title>Comparative genomics reveals high biological diversity and specific adaptations in the industrially and medically important fungal genus Aspergillus.</title>
        <authorList>
            <person name="de Vries R.P."/>
            <person name="Riley R."/>
            <person name="Wiebenga A."/>
            <person name="Aguilar-Osorio G."/>
            <person name="Amillis S."/>
            <person name="Uchima C.A."/>
            <person name="Anderluh G."/>
            <person name="Asadollahi M."/>
            <person name="Askin M."/>
            <person name="Barry K."/>
            <person name="Battaglia E."/>
            <person name="Bayram O."/>
            <person name="Benocci T."/>
            <person name="Braus-Stromeyer S.A."/>
            <person name="Caldana C."/>
            <person name="Canovas D."/>
            <person name="Cerqueira G.C."/>
            <person name="Chen F."/>
            <person name="Chen W."/>
            <person name="Choi C."/>
            <person name="Clum A."/>
            <person name="Dos Santos R.A."/>
            <person name="Damasio A.R."/>
            <person name="Diallinas G."/>
            <person name="Emri T."/>
            <person name="Fekete E."/>
            <person name="Flipphi M."/>
            <person name="Freyberg S."/>
            <person name="Gallo A."/>
            <person name="Gournas C."/>
            <person name="Habgood R."/>
            <person name="Hainaut M."/>
            <person name="Harispe M.L."/>
            <person name="Henrissat B."/>
            <person name="Hilden K.S."/>
            <person name="Hope R."/>
            <person name="Hossain A."/>
            <person name="Karabika E."/>
            <person name="Karaffa L."/>
            <person name="Karanyi Z."/>
            <person name="Krasevec N."/>
            <person name="Kuo A."/>
            <person name="Kusch H."/>
            <person name="LaButti K."/>
            <person name="Lagendijk E.L."/>
            <person name="Lapidus A."/>
            <person name="Levasseur A."/>
            <person name="Lindquist E."/>
            <person name="Lipzen A."/>
            <person name="Logrieco A.F."/>
            <person name="MacCabe A."/>
            <person name="Maekelae M.R."/>
            <person name="Malavazi I."/>
            <person name="Melin P."/>
            <person name="Meyer V."/>
            <person name="Mielnichuk N."/>
            <person name="Miskei M."/>
            <person name="Molnar A.P."/>
            <person name="Mule G."/>
            <person name="Ngan C.Y."/>
            <person name="Orejas M."/>
            <person name="Orosz E."/>
            <person name="Ouedraogo J.P."/>
            <person name="Overkamp K.M."/>
            <person name="Park H.-S."/>
            <person name="Perrone G."/>
            <person name="Piumi F."/>
            <person name="Punt P.J."/>
            <person name="Ram A.F."/>
            <person name="Ramon A."/>
            <person name="Rauscher S."/>
            <person name="Record E."/>
            <person name="Riano-Pachon D.M."/>
            <person name="Robert V."/>
            <person name="Roehrig J."/>
            <person name="Ruller R."/>
            <person name="Salamov A."/>
            <person name="Salih N.S."/>
            <person name="Samson R.A."/>
            <person name="Sandor E."/>
            <person name="Sanguinetti M."/>
            <person name="Schuetze T."/>
            <person name="Sepcic K."/>
            <person name="Shelest E."/>
            <person name="Sherlock G."/>
            <person name="Sophianopoulou V."/>
            <person name="Squina F.M."/>
            <person name="Sun H."/>
            <person name="Susca A."/>
            <person name="Todd R.B."/>
            <person name="Tsang A."/>
            <person name="Unkles S.E."/>
            <person name="van de Wiele N."/>
            <person name="van Rossen-Uffink D."/>
            <person name="Oliveira J.V."/>
            <person name="Vesth T.C."/>
            <person name="Visser J."/>
            <person name="Yu J.-H."/>
            <person name="Zhou M."/>
            <person name="Andersen M.R."/>
            <person name="Archer D.B."/>
            <person name="Baker S.E."/>
            <person name="Benoit I."/>
            <person name="Brakhage A.A."/>
            <person name="Braus G.H."/>
            <person name="Fischer R."/>
            <person name="Frisvad J.C."/>
            <person name="Goldman G.H."/>
            <person name="Houbraken J."/>
            <person name="Oakley B."/>
            <person name="Pocsi I."/>
            <person name="Scazzocchio C."/>
            <person name="Seiboth B."/>
            <person name="vanKuyk P.A."/>
            <person name="Wortman J."/>
            <person name="Dyer P.S."/>
            <person name="Grigoriev I.V."/>
        </authorList>
    </citation>
    <scope>NUCLEOTIDE SEQUENCE [LARGE SCALE GENOMIC DNA]</scope>
    <source>
        <strain evidence="4">ITEM 5010</strain>
    </source>
</reference>
<dbReference type="Gene3D" id="3.20.20.100">
    <property type="entry name" value="NADP-dependent oxidoreductase domain"/>
    <property type="match status" value="1"/>
</dbReference>
<dbReference type="GO" id="GO:0005737">
    <property type="term" value="C:cytoplasm"/>
    <property type="evidence" value="ECO:0007669"/>
    <property type="project" value="TreeGrafter"/>
</dbReference>
<dbReference type="OMA" id="FIPWAPL"/>
<evidence type="ECO:0000313" key="3">
    <source>
        <dbReference type="EMBL" id="OOF90912.1"/>
    </source>
</evidence>
<protein>
    <recommendedName>
        <fullName evidence="2">NADP-dependent oxidoreductase domain-containing protein</fullName>
    </recommendedName>
</protein>
<name>A0A1R3R8W6_ASPC5</name>
<keyword evidence="4" id="KW-1185">Reference proteome</keyword>
<evidence type="ECO:0000313" key="4">
    <source>
        <dbReference type="Proteomes" id="UP000188318"/>
    </source>
</evidence>
<dbReference type="AlphaFoldDB" id="A0A1R3R8W6"/>
<dbReference type="GO" id="GO:0016491">
    <property type="term" value="F:oxidoreductase activity"/>
    <property type="evidence" value="ECO:0007669"/>
    <property type="project" value="UniProtKB-KW"/>
</dbReference>